<sequence>MKEWETITLNKEYVSHYVYKIELNRPDSLNALNTKMAMELIECLTELKEKKDLRVLVLTAAGDKSFCVGADLKERKGMTNEQWKHQHDVFENAYSLIREFPLPVIAAVNGFALGGGMEMALSCDLRYIAEHAKMGLPEVTIGIIPGVGGTQLLPRTIPVGLAKEFLFRGSHISSEKAEESGLVNGVYSKEELIPKVLDIAKDIAKNAPLSLKAIKKSVNTGLQTDIHTALAIELDQYYTCANSEDRKEGILSFNEKRKPNWQGK</sequence>
<dbReference type="CDD" id="cd06558">
    <property type="entry name" value="crotonase-like"/>
    <property type="match status" value="1"/>
</dbReference>
<dbReference type="InterPro" id="IPR001753">
    <property type="entry name" value="Enoyl-CoA_hydra/iso"/>
</dbReference>
<dbReference type="PANTHER" id="PTHR11941">
    <property type="entry name" value="ENOYL-COA HYDRATASE-RELATED"/>
    <property type="match status" value="1"/>
</dbReference>
<proteinExistence type="inferred from homology"/>
<dbReference type="EMBL" id="JXRP01000018">
    <property type="protein sequence ID" value="KIL45146.1"/>
    <property type="molecule type" value="Genomic_DNA"/>
</dbReference>
<dbReference type="PATRIC" id="fig|889306.3.peg.2703"/>
<dbReference type="PANTHER" id="PTHR11941:SF54">
    <property type="entry name" value="ENOYL-COA HYDRATASE, MITOCHONDRIAL"/>
    <property type="match status" value="1"/>
</dbReference>
<organism evidence="4 5">
    <name type="scientific">Jeotgalibacillus soli</name>
    <dbReference type="NCBI Taxonomy" id="889306"/>
    <lineage>
        <taxon>Bacteria</taxon>
        <taxon>Bacillati</taxon>
        <taxon>Bacillota</taxon>
        <taxon>Bacilli</taxon>
        <taxon>Bacillales</taxon>
        <taxon>Caryophanaceae</taxon>
        <taxon>Jeotgalibacillus</taxon>
    </lineage>
</organism>
<evidence type="ECO:0000256" key="2">
    <source>
        <dbReference type="ARBA" id="ARBA00023239"/>
    </source>
</evidence>
<comment type="similarity">
    <text evidence="1 3">Belongs to the enoyl-CoA hydratase/isomerase family.</text>
</comment>
<dbReference type="FunFam" id="1.10.12.10:FF:000001">
    <property type="entry name" value="Probable enoyl-CoA hydratase, mitochondrial"/>
    <property type="match status" value="1"/>
</dbReference>
<name>A0A0C2VL17_9BACL</name>
<evidence type="ECO:0000313" key="4">
    <source>
        <dbReference type="EMBL" id="KIL45146.1"/>
    </source>
</evidence>
<protein>
    <recommendedName>
        <fullName evidence="6">Enoyl-CoA hydratase</fullName>
    </recommendedName>
</protein>
<dbReference type="InterPro" id="IPR014748">
    <property type="entry name" value="Enoyl-CoA_hydra_C"/>
</dbReference>
<reference evidence="4 5" key="1">
    <citation type="submission" date="2015-01" db="EMBL/GenBank/DDBJ databases">
        <title>Genome sequencing of Jeotgalibacillus soli.</title>
        <authorList>
            <person name="Goh K.M."/>
            <person name="Chan K.-G."/>
            <person name="Yaakop A.S."/>
            <person name="Ee R."/>
            <person name="Gan H.M."/>
            <person name="Chan C.S."/>
        </authorList>
    </citation>
    <scope>NUCLEOTIDE SEQUENCE [LARGE SCALE GENOMIC DNA]</scope>
    <source>
        <strain evidence="4 5">P9</strain>
    </source>
</reference>
<keyword evidence="2" id="KW-0456">Lyase</keyword>
<dbReference type="InterPro" id="IPR029045">
    <property type="entry name" value="ClpP/crotonase-like_dom_sf"/>
</dbReference>
<dbReference type="FunFam" id="3.90.226.10:FF:000009">
    <property type="entry name" value="Carnitinyl-CoA dehydratase"/>
    <property type="match status" value="1"/>
</dbReference>
<dbReference type="GO" id="GO:0006635">
    <property type="term" value="P:fatty acid beta-oxidation"/>
    <property type="evidence" value="ECO:0007669"/>
    <property type="project" value="TreeGrafter"/>
</dbReference>
<dbReference type="Proteomes" id="UP000031938">
    <property type="component" value="Unassembled WGS sequence"/>
</dbReference>
<evidence type="ECO:0000256" key="1">
    <source>
        <dbReference type="ARBA" id="ARBA00005254"/>
    </source>
</evidence>
<gene>
    <name evidence="4" type="ORF">KP78_26900</name>
</gene>
<accession>A0A0C2VL17</accession>
<dbReference type="Pfam" id="PF00378">
    <property type="entry name" value="ECH_1"/>
    <property type="match status" value="1"/>
</dbReference>
<evidence type="ECO:0000256" key="3">
    <source>
        <dbReference type="RuleBase" id="RU003707"/>
    </source>
</evidence>
<comment type="caution">
    <text evidence="4">The sequence shown here is derived from an EMBL/GenBank/DDBJ whole genome shotgun (WGS) entry which is preliminary data.</text>
</comment>
<evidence type="ECO:0008006" key="6">
    <source>
        <dbReference type="Google" id="ProtNLM"/>
    </source>
</evidence>
<dbReference type="InterPro" id="IPR018376">
    <property type="entry name" value="Enoyl-CoA_hyd/isom_CS"/>
</dbReference>
<dbReference type="GO" id="GO:0016836">
    <property type="term" value="F:hydro-lyase activity"/>
    <property type="evidence" value="ECO:0007669"/>
    <property type="project" value="UniProtKB-ARBA"/>
</dbReference>
<keyword evidence="5" id="KW-1185">Reference proteome</keyword>
<dbReference type="Gene3D" id="3.90.226.10">
    <property type="entry name" value="2-enoyl-CoA Hydratase, Chain A, domain 1"/>
    <property type="match status" value="1"/>
</dbReference>
<evidence type="ECO:0000313" key="5">
    <source>
        <dbReference type="Proteomes" id="UP000031938"/>
    </source>
</evidence>
<dbReference type="STRING" id="889306.KP78_26900"/>
<dbReference type="AlphaFoldDB" id="A0A0C2VL17"/>
<dbReference type="SUPFAM" id="SSF52096">
    <property type="entry name" value="ClpP/crotonase"/>
    <property type="match status" value="1"/>
</dbReference>
<dbReference type="RefSeq" id="WP_041089427.1">
    <property type="nucleotide sequence ID" value="NZ_JXRP01000018.1"/>
</dbReference>
<dbReference type="OrthoDB" id="9775794at2"/>
<dbReference type="Gene3D" id="1.10.12.10">
    <property type="entry name" value="Lyase 2-enoyl-coa Hydratase, Chain A, domain 2"/>
    <property type="match status" value="1"/>
</dbReference>
<dbReference type="PROSITE" id="PS00166">
    <property type="entry name" value="ENOYL_COA_HYDRATASE"/>
    <property type="match status" value="1"/>
</dbReference>